<feature type="domain" description="NodB homology" evidence="4">
    <location>
        <begin position="37"/>
        <end position="248"/>
    </location>
</feature>
<dbReference type="PANTHER" id="PTHR34216">
    <property type="match status" value="1"/>
</dbReference>
<gene>
    <name evidence="5" type="ORF">FDY95_19340</name>
</gene>
<dbReference type="Proteomes" id="UP000305517">
    <property type="component" value="Unassembled WGS sequence"/>
</dbReference>
<dbReference type="InterPro" id="IPR051398">
    <property type="entry name" value="Polysacch_Deacetylase"/>
</dbReference>
<evidence type="ECO:0000259" key="4">
    <source>
        <dbReference type="PROSITE" id="PS51677"/>
    </source>
</evidence>
<accession>A0A5R8WKZ9</accession>
<dbReference type="GO" id="GO:0005975">
    <property type="term" value="P:carbohydrate metabolic process"/>
    <property type="evidence" value="ECO:0007669"/>
    <property type="project" value="InterPro"/>
</dbReference>
<dbReference type="InterPro" id="IPR002509">
    <property type="entry name" value="NODB_dom"/>
</dbReference>
<name>A0A5R8WKZ9_9BACT</name>
<evidence type="ECO:0000256" key="1">
    <source>
        <dbReference type="ARBA" id="ARBA00004613"/>
    </source>
</evidence>
<sequence>MGFAASVRVCLRTAALGLAAGLLTAGTAQGPPRVPERLVVLTFDDSVLSHATYVAPLLRKYGFGATFFVCEFRDPPFADKTRYMSWAQIRQLDKMGFEIGSHTLTHRHVNKMTAAELGAELDSIEGRCRRYGIRRPTSFAYPGYDTHPTALAVLRARGYTLARAGGAKQGRVRAYDPARDDRRLIPSFSTGADNRADILAALPQARGGQVVVLTLHGVPDTAHDWVTTPPALFEEYLRYLKDHHYRVVALRDLARYLPPEPAAN</sequence>
<dbReference type="PROSITE" id="PS51677">
    <property type="entry name" value="NODB"/>
    <property type="match status" value="1"/>
</dbReference>
<evidence type="ECO:0000256" key="2">
    <source>
        <dbReference type="ARBA" id="ARBA00022729"/>
    </source>
</evidence>
<comment type="caution">
    <text evidence="5">The sequence shown here is derived from an EMBL/GenBank/DDBJ whole genome shotgun (WGS) entry which is preliminary data.</text>
</comment>
<proteinExistence type="predicted"/>
<dbReference type="Gene3D" id="3.20.20.370">
    <property type="entry name" value="Glycoside hydrolase/deacetylase"/>
    <property type="match status" value="2"/>
</dbReference>
<protein>
    <submittedName>
        <fullName evidence="5">Polysaccharide deacetylase family protein</fullName>
    </submittedName>
</protein>
<dbReference type="RefSeq" id="WP_138080177.1">
    <property type="nucleotide sequence ID" value="NZ_VAJM01000011.1"/>
</dbReference>
<dbReference type="AlphaFoldDB" id="A0A5R8WKZ9"/>
<organism evidence="5 6">
    <name type="scientific">Hymenobacter jeollabukensis</name>
    <dbReference type="NCBI Taxonomy" id="2025313"/>
    <lineage>
        <taxon>Bacteria</taxon>
        <taxon>Pseudomonadati</taxon>
        <taxon>Bacteroidota</taxon>
        <taxon>Cytophagia</taxon>
        <taxon>Cytophagales</taxon>
        <taxon>Hymenobacteraceae</taxon>
        <taxon>Hymenobacter</taxon>
    </lineage>
</organism>
<dbReference type="Pfam" id="PF01522">
    <property type="entry name" value="Polysacc_deac_1"/>
    <property type="match status" value="1"/>
</dbReference>
<dbReference type="GO" id="GO:0016810">
    <property type="term" value="F:hydrolase activity, acting on carbon-nitrogen (but not peptide) bonds"/>
    <property type="evidence" value="ECO:0007669"/>
    <property type="project" value="InterPro"/>
</dbReference>
<dbReference type="EMBL" id="VAJM01000011">
    <property type="protein sequence ID" value="TLM89768.1"/>
    <property type="molecule type" value="Genomic_DNA"/>
</dbReference>
<comment type="subcellular location">
    <subcellularLocation>
        <location evidence="1">Secreted</location>
    </subcellularLocation>
</comment>
<dbReference type="CDD" id="cd10918">
    <property type="entry name" value="CE4_NodB_like_5s_6s"/>
    <property type="match status" value="1"/>
</dbReference>
<reference evidence="5 6" key="1">
    <citation type="submission" date="2019-05" db="EMBL/GenBank/DDBJ databases">
        <title>Hymenobacter edaphi sp. nov., isolated from abandoned arsenic-contaminated farmland soil.</title>
        <authorList>
            <person name="Nie L."/>
        </authorList>
    </citation>
    <scope>NUCLEOTIDE SEQUENCE [LARGE SCALE GENOMIC DNA]</scope>
    <source>
        <strain evidence="5 6">1-3-3-8</strain>
    </source>
</reference>
<feature type="chain" id="PRO_5024420009" evidence="3">
    <location>
        <begin position="31"/>
        <end position="264"/>
    </location>
</feature>
<keyword evidence="6" id="KW-1185">Reference proteome</keyword>
<feature type="signal peptide" evidence="3">
    <location>
        <begin position="1"/>
        <end position="30"/>
    </location>
</feature>
<dbReference type="InterPro" id="IPR011330">
    <property type="entry name" value="Glyco_hydro/deAcase_b/a-brl"/>
</dbReference>
<keyword evidence="2 3" id="KW-0732">Signal</keyword>
<dbReference type="PANTHER" id="PTHR34216:SF3">
    <property type="entry name" value="POLY-BETA-1,6-N-ACETYL-D-GLUCOSAMINE N-DEACETYLASE"/>
    <property type="match status" value="1"/>
</dbReference>
<evidence type="ECO:0000313" key="6">
    <source>
        <dbReference type="Proteomes" id="UP000305517"/>
    </source>
</evidence>
<dbReference type="OrthoDB" id="9795554at2"/>
<evidence type="ECO:0000313" key="5">
    <source>
        <dbReference type="EMBL" id="TLM89768.1"/>
    </source>
</evidence>
<dbReference type="GO" id="GO:0005576">
    <property type="term" value="C:extracellular region"/>
    <property type="evidence" value="ECO:0007669"/>
    <property type="project" value="UniProtKB-SubCell"/>
</dbReference>
<evidence type="ECO:0000256" key="3">
    <source>
        <dbReference type="SAM" id="SignalP"/>
    </source>
</evidence>
<dbReference type="SUPFAM" id="SSF88713">
    <property type="entry name" value="Glycoside hydrolase/deacetylase"/>
    <property type="match status" value="1"/>
</dbReference>